<dbReference type="Proteomes" id="UP000234951">
    <property type="component" value="Unassembled WGS sequence"/>
</dbReference>
<evidence type="ECO:0000313" key="9">
    <source>
        <dbReference type="Proteomes" id="UP000234951"/>
    </source>
</evidence>
<keyword evidence="2" id="KW-1003">Cell membrane</keyword>
<proteinExistence type="predicted"/>
<dbReference type="Proteomes" id="UP000235114">
    <property type="component" value="Unassembled WGS sequence"/>
</dbReference>
<evidence type="ECO:0000256" key="3">
    <source>
        <dbReference type="ARBA" id="ARBA00022692"/>
    </source>
</evidence>
<keyword evidence="4 6" id="KW-1133">Transmembrane helix</keyword>
<evidence type="ECO:0000256" key="2">
    <source>
        <dbReference type="ARBA" id="ARBA00022475"/>
    </source>
</evidence>
<evidence type="ECO:0000256" key="5">
    <source>
        <dbReference type="ARBA" id="ARBA00023136"/>
    </source>
</evidence>
<feature type="transmembrane region" description="Helical" evidence="6">
    <location>
        <begin position="97"/>
        <end position="118"/>
    </location>
</feature>
<evidence type="ECO:0000256" key="4">
    <source>
        <dbReference type="ARBA" id="ARBA00022989"/>
    </source>
</evidence>
<evidence type="ECO:0000256" key="1">
    <source>
        <dbReference type="ARBA" id="ARBA00004651"/>
    </source>
</evidence>
<evidence type="ECO:0000313" key="10">
    <source>
        <dbReference type="Proteomes" id="UP000235114"/>
    </source>
</evidence>
<dbReference type="Pfam" id="PF02588">
    <property type="entry name" value="YitT_membrane"/>
    <property type="match status" value="1"/>
</dbReference>
<dbReference type="OrthoDB" id="2602718at2"/>
<comment type="caution">
    <text evidence="7">The sequence shown here is derived from an EMBL/GenBank/DDBJ whole genome shotgun (WGS) entry which is preliminary data.</text>
</comment>
<evidence type="ECO:0008006" key="11">
    <source>
        <dbReference type="Google" id="ProtNLM"/>
    </source>
</evidence>
<keyword evidence="3 6" id="KW-0812">Transmembrane</keyword>
<gene>
    <name evidence="7" type="ORF">CU635_21885</name>
    <name evidence="8" type="ORF">CVD25_00605</name>
</gene>
<evidence type="ECO:0000313" key="8">
    <source>
        <dbReference type="EMBL" id="PLS00848.1"/>
    </source>
</evidence>
<reference evidence="7 9" key="1">
    <citation type="submission" date="2017-11" db="EMBL/GenBank/DDBJ databases">
        <title>Comparitive Functional Genomics of Dry Heat Resistant strains isolated from the Viking Spacecraft.</title>
        <authorList>
            <person name="Seuylemezian A."/>
            <person name="Cooper K."/>
            <person name="Vaishampayan P."/>
        </authorList>
    </citation>
    <scope>NUCLEOTIDE SEQUENCE [LARGE SCALE GENOMIC DNA]</scope>
    <source>
        <strain evidence="7 9">M4.6</strain>
    </source>
</reference>
<keyword evidence="5 6" id="KW-0472">Membrane</keyword>
<evidence type="ECO:0000256" key="6">
    <source>
        <dbReference type="SAM" id="Phobius"/>
    </source>
</evidence>
<dbReference type="EMBL" id="PGVA01000082">
    <property type="protein sequence ID" value="PLR79656.1"/>
    <property type="molecule type" value="Genomic_DNA"/>
</dbReference>
<dbReference type="GO" id="GO:0005886">
    <property type="term" value="C:plasma membrane"/>
    <property type="evidence" value="ECO:0007669"/>
    <property type="project" value="UniProtKB-SubCell"/>
</dbReference>
<evidence type="ECO:0000313" key="7">
    <source>
        <dbReference type="EMBL" id="PLR79656.1"/>
    </source>
</evidence>
<sequence>MREKILAVLLGSFLLGLGINGFLIPHHLLDGGIIGIGLIIHYFYGWPTGLSMIILSIPLYILAWIYERSYFYHSLHGLVISSLFIDVLSAVHTSFSLGILSSSIIGGVLVGSGIGLMLRHETSTGGTDLLAQLLSRTTSLNVGVLIFLIDGIVITCGLPIVGAEKFVYSFITIIFVGIMTSLTVIKKSASALISPDKRWRA</sequence>
<accession>A0A2N5GFX4</accession>
<organism evidence="7 9">
    <name type="scientific">Bacillus canaveralius</name>
    <dbReference type="NCBI Taxonomy" id="1403243"/>
    <lineage>
        <taxon>Bacteria</taxon>
        <taxon>Bacillati</taxon>
        <taxon>Bacillota</taxon>
        <taxon>Bacilli</taxon>
        <taxon>Bacillales</taxon>
        <taxon>Bacillaceae</taxon>
        <taxon>Bacillus</taxon>
    </lineage>
</organism>
<dbReference type="RefSeq" id="WP_101579490.1">
    <property type="nucleotide sequence ID" value="NZ_PGVA01000082.1"/>
</dbReference>
<feature type="transmembrane region" description="Helical" evidence="6">
    <location>
        <begin position="31"/>
        <end position="63"/>
    </location>
</feature>
<reference evidence="8 10" key="2">
    <citation type="submission" date="2017-12" db="EMBL/GenBank/DDBJ databases">
        <title>Comparative Functional Genomics of Dry Heat Resistant strains isolated from the Viking Spacecraft.</title>
        <authorList>
            <person name="Seuylemezian A."/>
            <person name="Cooper K."/>
            <person name="Vaishampayan P."/>
        </authorList>
    </citation>
    <scope>NUCLEOTIDE SEQUENCE [LARGE SCALE GENOMIC DNA]</scope>
    <source>
        <strain evidence="8 10">ATCC 29669</strain>
    </source>
</reference>
<dbReference type="PANTHER" id="PTHR33545">
    <property type="entry name" value="UPF0750 MEMBRANE PROTEIN YITT-RELATED"/>
    <property type="match status" value="1"/>
</dbReference>
<name>A0A2N5GFX4_9BACI</name>
<keyword evidence="10" id="KW-1185">Reference proteome</keyword>
<dbReference type="EMBL" id="PGVD01000002">
    <property type="protein sequence ID" value="PLS00848.1"/>
    <property type="molecule type" value="Genomic_DNA"/>
</dbReference>
<feature type="transmembrane region" description="Helical" evidence="6">
    <location>
        <begin position="139"/>
        <end position="160"/>
    </location>
</feature>
<dbReference type="PANTHER" id="PTHR33545:SF5">
    <property type="entry name" value="UPF0750 MEMBRANE PROTEIN YITT"/>
    <property type="match status" value="1"/>
</dbReference>
<feature type="transmembrane region" description="Helical" evidence="6">
    <location>
        <begin position="70"/>
        <end position="91"/>
    </location>
</feature>
<feature type="transmembrane region" description="Helical" evidence="6">
    <location>
        <begin position="166"/>
        <end position="185"/>
    </location>
</feature>
<dbReference type="InterPro" id="IPR003740">
    <property type="entry name" value="YitT"/>
</dbReference>
<protein>
    <recommendedName>
        <fullName evidence="11">YitT family protein</fullName>
    </recommendedName>
</protein>
<comment type="subcellular location">
    <subcellularLocation>
        <location evidence="1">Cell membrane</location>
        <topology evidence="1">Multi-pass membrane protein</topology>
    </subcellularLocation>
</comment>
<dbReference type="AlphaFoldDB" id="A0A2N5GFX4"/>
<dbReference type="InterPro" id="IPR051461">
    <property type="entry name" value="UPF0750_membrane"/>
</dbReference>